<dbReference type="EMBL" id="JBHRYN010000007">
    <property type="protein sequence ID" value="MFC3700808.1"/>
    <property type="molecule type" value="Genomic_DNA"/>
</dbReference>
<evidence type="ECO:0000313" key="1">
    <source>
        <dbReference type="EMBL" id="MFC3700808.1"/>
    </source>
</evidence>
<reference evidence="2" key="1">
    <citation type="journal article" date="2019" name="Int. J. Syst. Evol. Microbiol.">
        <title>The Global Catalogue of Microorganisms (GCM) 10K type strain sequencing project: providing services to taxonomists for standard genome sequencing and annotation.</title>
        <authorList>
            <consortium name="The Broad Institute Genomics Platform"/>
            <consortium name="The Broad Institute Genome Sequencing Center for Infectious Disease"/>
            <person name="Wu L."/>
            <person name="Ma J."/>
        </authorList>
    </citation>
    <scope>NUCLEOTIDE SEQUENCE [LARGE SCALE GENOMIC DNA]</scope>
    <source>
        <strain evidence="2">CECT 8288</strain>
    </source>
</reference>
<keyword evidence="2" id="KW-1185">Reference proteome</keyword>
<sequence>MRKLLLILLASSSYTFSDIYLENNFDDKSISIGYKEQSETIYSFEENLPPIVNGLVAINQGQNQGLFLQLDLRGGNCGYKGFLAIAKDSTFELKKLDCTYWKSIGDSLLLSFDRTKFIGLCGLPTSRSMWPYFPVINKIDLALEEPIVNAPPKDLLQSAAAKEELEKFRSFVLEHMNLDQVQDETQRKFCRRLESIPLPELLEEIDVYTE</sequence>
<gene>
    <name evidence="1" type="ORF">ACFOND_04070</name>
</gene>
<proteinExistence type="predicted"/>
<evidence type="ECO:0000313" key="2">
    <source>
        <dbReference type="Proteomes" id="UP001595710"/>
    </source>
</evidence>
<dbReference type="Proteomes" id="UP001595710">
    <property type="component" value="Unassembled WGS sequence"/>
</dbReference>
<protein>
    <submittedName>
        <fullName evidence="1">Uncharacterized protein</fullName>
    </submittedName>
</protein>
<comment type="caution">
    <text evidence="1">The sequence shown here is derived from an EMBL/GenBank/DDBJ whole genome shotgun (WGS) entry which is preliminary data.</text>
</comment>
<organism evidence="1 2">
    <name type="scientific">Reinekea marina</name>
    <dbReference type="NCBI Taxonomy" id="1310421"/>
    <lineage>
        <taxon>Bacteria</taxon>
        <taxon>Pseudomonadati</taxon>
        <taxon>Pseudomonadota</taxon>
        <taxon>Gammaproteobacteria</taxon>
        <taxon>Oceanospirillales</taxon>
        <taxon>Saccharospirillaceae</taxon>
        <taxon>Reinekea</taxon>
    </lineage>
</organism>
<dbReference type="RefSeq" id="WP_377362285.1">
    <property type="nucleotide sequence ID" value="NZ_JBHRYN010000007.1"/>
</dbReference>
<accession>A0ABV7WNG0</accession>
<name>A0ABV7WNG0_9GAMM</name>